<proteinExistence type="predicted"/>
<organism evidence="1">
    <name type="scientific">Anguilla anguilla</name>
    <name type="common">European freshwater eel</name>
    <name type="synonym">Muraena anguilla</name>
    <dbReference type="NCBI Taxonomy" id="7936"/>
    <lineage>
        <taxon>Eukaryota</taxon>
        <taxon>Metazoa</taxon>
        <taxon>Chordata</taxon>
        <taxon>Craniata</taxon>
        <taxon>Vertebrata</taxon>
        <taxon>Euteleostomi</taxon>
        <taxon>Actinopterygii</taxon>
        <taxon>Neopterygii</taxon>
        <taxon>Teleostei</taxon>
        <taxon>Anguilliformes</taxon>
        <taxon>Anguillidae</taxon>
        <taxon>Anguilla</taxon>
    </lineage>
</organism>
<evidence type="ECO:0000313" key="1">
    <source>
        <dbReference type="EMBL" id="JAI06758.1"/>
    </source>
</evidence>
<protein>
    <submittedName>
        <fullName evidence="1">Uncharacterized protein</fullName>
    </submittedName>
</protein>
<reference evidence="1" key="1">
    <citation type="submission" date="2014-11" db="EMBL/GenBank/DDBJ databases">
        <authorList>
            <person name="Amaro Gonzalez C."/>
        </authorList>
    </citation>
    <scope>NUCLEOTIDE SEQUENCE</scope>
</reference>
<dbReference type="EMBL" id="GBXM01001820">
    <property type="protein sequence ID" value="JAI06758.1"/>
    <property type="molecule type" value="Transcribed_RNA"/>
</dbReference>
<accession>A0A0E9XVL8</accession>
<reference evidence="1" key="2">
    <citation type="journal article" date="2015" name="Fish Shellfish Immunol.">
        <title>Early steps in the European eel (Anguilla anguilla)-Vibrio vulnificus interaction in the gills: Role of the RtxA13 toxin.</title>
        <authorList>
            <person name="Callol A."/>
            <person name="Pajuelo D."/>
            <person name="Ebbesson L."/>
            <person name="Teles M."/>
            <person name="MacKenzie S."/>
            <person name="Amaro C."/>
        </authorList>
    </citation>
    <scope>NUCLEOTIDE SEQUENCE</scope>
</reference>
<name>A0A0E9XVL8_ANGAN</name>
<sequence length="126" mass="14984">MPPALYKKDLCVKNEFQFHFSQLCLLVYDWSLNLDQLGQNDTAEAKIVHTPRLNTFKLIFSQLRTFHAYHAFPVLSQLGYLLCFHKRSFLKVIAKRQIYFSFYVLSDVYVLSISEFQWVKRLHTLC</sequence>
<dbReference type="AlphaFoldDB" id="A0A0E9XVL8"/>